<evidence type="ECO:0000256" key="2">
    <source>
        <dbReference type="ARBA" id="ARBA00022448"/>
    </source>
</evidence>
<keyword evidence="4 7" id="KW-0812">Transmembrane</keyword>
<feature type="transmembrane region" description="Helical" evidence="7">
    <location>
        <begin position="316"/>
        <end position="336"/>
    </location>
</feature>
<gene>
    <name evidence="9" type="ORF">OB955_22975</name>
    <name evidence="8" type="ORF">OB960_21930</name>
</gene>
<dbReference type="Proteomes" id="UP001320972">
    <property type="component" value="Unassembled WGS sequence"/>
</dbReference>
<dbReference type="InterPro" id="IPR002528">
    <property type="entry name" value="MATE_fam"/>
</dbReference>
<keyword evidence="5 7" id="KW-1133">Transmembrane helix</keyword>
<dbReference type="EMBL" id="JAOPKA010000021">
    <property type="protein sequence ID" value="MCU4744044.1"/>
    <property type="molecule type" value="Genomic_DNA"/>
</dbReference>
<accession>A0AAP2Z4Z9</accession>
<evidence type="ECO:0000256" key="7">
    <source>
        <dbReference type="SAM" id="Phobius"/>
    </source>
</evidence>
<feature type="transmembrane region" description="Helical" evidence="7">
    <location>
        <begin position="422"/>
        <end position="443"/>
    </location>
</feature>
<dbReference type="GO" id="GO:0005886">
    <property type="term" value="C:plasma membrane"/>
    <property type="evidence" value="ECO:0007669"/>
    <property type="project" value="UniProtKB-SubCell"/>
</dbReference>
<feature type="transmembrane region" description="Helical" evidence="7">
    <location>
        <begin position="392"/>
        <end position="410"/>
    </location>
</feature>
<dbReference type="PANTHER" id="PTHR43549:SF2">
    <property type="entry name" value="MULTIDRUG RESISTANCE PROTEIN NORM-RELATED"/>
    <property type="match status" value="1"/>
</dbReference>
<keyword evidence="2" id="KW-0813">Transport</keyword>
<evidence type="ECO:0000313" key="8">
    <source>
        <dbReference type="EMBL" id="MCU4744044.1"/>
    </source>
</evidence>
<feature type="transmembrane region" description="Helical" evidence="7">
    <location>
        <begin position="357"/>
        <end position="380"/>
    </location>
</feature>
<keyword evidence="10" id="KW-1185">Reference proteome</keyword>
<protein>
    <submittedName>
        <fullName evidence="8">MATE family efflux transporter</fullName>
    </submittedName>
</protein>
<feature type="transmembrane region" description="Helical" evidence="7">
    <location>
        <begin position="290"/>
        <end position="310"/>
    </location>
</feature>
<feature type="transmembrane region" description="Helical" evidence="7">
    <location>
        <begin position="179"/>
        <end position="199"/>
    </location>
</feature>
<evidence type="ECO:0000256" key="4">
    <source>
        <dbReference type="ARBA" id="ARBA00022692"/>
    </source>
</evidence>
<keyword evidence="3" id="KW-1003">Cell membrane</keyword>
<dbReference type="GO" id="GO:0042910">
    <property type="term" value="F:xenobiotic transmembrane transporter activity"/>
    <property type="evidence" value="ECO:0007669"/>
    <property type="project" value="InterPro"/>
</dbReference>
<dbReference type="NCBIfam" id="TIGR00797">
    <property type="entry name" value="matE"/>
    <property type="match status" value="1"/>
</dbReference>
<dbReference type="Proteomes" id="UP001321018">
    <property type="component" value="Unassembled WGS sequence"/>
</dbReference>
<comment type="caution">
    <text evidence="8">The sequence shown here is derived from an EMBL/GenBank/DDBJ whole genome shotgun (WGS) entry which is preliminary data.</text>
</comment>
<dbReference type="RefSeq" id="WP_338005852.1">
    <property type="nucleotide sequence ID" value="NZ_JAOPKA010000021.1"/>
</dbReference>
<evidence type="ECO:0000256" key="5">
    <source>
        <dbReference type="ARBA" id="ARBA00022989"/>
    </source>
</evidence>
<feature type="transmembrane region" description="Helical" evidence="7">
    <location>
        <begin position="449"/>
        <end position="470"/>
    </location>
</feature>
<evidence type="ECO:0000256" key="3">
    <source>
        <dbReference type="ARBA" id="ARBA00022475"/>
    </source>
</evidence>
<dbReference type="CDD" id="cd13142">
    <property type="entry name" value="MATE_like_12"/>
    <property type="match status" value="1"/>
</dbReference>
<feature type="transmembrane region" description="Helical" evidence="7">
    <location>
        <begin position="28"/>
        <end position="48"/>
    </location>
</feature>
<dbReference type="PANTHER" id="PTHR43549">
    <property type="entry name" value="MULTIDRUG RESISTANCE PROTEIN YPNP-RELATED"/>
    <property type="match status" value="1"/>
</dbReference>
<feature type="transmembrane region" description="Helical" evidence="7">
    <location>
        <begin position="231"/>
        <end position="251"/>
    </location>
</feature>
<evidence type="ECO:0000313" key="9">
    <source>
        <dbReference type="EMBL" id="MCU4975554.1"/>
    </source>
</evidence>
<feature type="transmembrane region" description="Helical" evidence="7">
    <location>
        <begin position="147"/>
        <end position="167"/>
    </location>
</feature>
<dbReference type="EMBL" id="JAOPKB010000020">
    <property type="protein sequence ID" value="MCU4975554.1"/>
    <property type="molecule type" value="Genomic_DNA"/>
</dbReference>
<reference evidence="8 10" key="1">
    <citation type="submission" date="2022-09" db="EMBL/GenBank/DDBJ databases">
        <title>Enrichment on poylsaccharides allowed isolation of novel metabolic and taxonomic groups of Haloarchaea.</title>
        <authorList>
            <person name="Sorokin D.Y."/>
            <person name="Elcheninov A.G."/>
            <person name="Khizhniak T.V."/>
            <person name="Kolganova T.V."/>
            <person name="Kublanov I.V."/>
        </authorList>
    </citation>
    <scope>NUCLEOTIDE SEQUENCE</scope>
    <source>
        <strain evidence="9 10">AArc-m2/3/4</strain>
        <strain evidence="8">AArc-xg1-1</strain>
    </source>
</reference>
<feature type="transmembrane region" description="Helical" evidence="7">
    <location>
        <begin position="60"/>
        <end position="89"/>
    </location>
</feature>
<proteinExistence type="predicted"/>
<evidence type="ECO:0000256" key="6">
    <source>
        <dbReference type="ARBA" id="ARBA00023136"/>
    </source>
</evidence>
<dbReference type="GO" id="GO:0015297">
    <property type="term" value="F:antiporter activity"/>
    <property type="evidence" value="ECO:0007669"/>
    <property type="project" value="InterPro"/>
</dbReference>
<evidence type="ECO:0000313" key="10">
    <source>
        <dbReference type="Proteomes" id="UP001320972"/>
    </source>
</evidence>
<sequence length="504" mass="53735">MSLRDRVRSLFKSSDEFDLTSGEIAKPLLYLSFPIVVTNLFQTAYNLADTFWLGQHSTNALAAISFAFPMVFLLISLAIGLSVAGSVLVAQHVGAEQFRKAEYAASQTVAFSVILSIVVGAIGYVFAGEMVALLGADPEYAPQVVSYMEVFSAGLVFVFGFAMFIALMRGYGDTITPMIVMFGSVVLNIVLDPFLIFGFQENPLFAWFSLQGLEATLYETTGFDGRGIEGAAIATIVSRALAFGVGLWIMFRGNRGVRIRLGQMMPDLSYARTMLDIGVPASVEMTGRAISVNLMLVIVALFSTTTVAAYGIGTRIFSVVFLPAIAFSQGIETMTGQNIGAGKPDRAARTNDYGARFLFVILTVVGAVTFLAARPISAIFTTDPAVADASATFLRIVAPTFGFMGIMRAYNGGFRGAGKTLIAAAIAFTVLGVVRLPVAWVGANTIGSSGLWLAFAVSNVAGAVLAYWWFKRGTWREGDLTSSSFGGDEIESEDVVNSSASGND</sequence>
<dbReference type="InterPro" id="IPR048279">
    <property type="entry name" value="MdtK-like"/>
</dbReference>
<dbReference type="PIRSF" id="PIRSF006603">
    <property type="entry name" value="DinF"/>
    <property type="match status" value="1"/>
</dbReference>
<dbReference type="AlphaFoldDB" id="A0AAP2Z4Z9"/>
<keyword evidence="6 7" id="KW-0472">Membrane</keyword>
<organism evidence="8 11">
    <name type="scientific">Natronoglomus mannanivorans</name>
    <dbReference type="NCBI Taxonomy" id="2979990"/>
    <lineage>
        <taxon>Archaea</taxon>
        <taxon>Methanobacteriati</taxon>
        <taxon>Methanobacteriota</taxon>
        <taxon>Stenosarchaea group</taxon>
        <taxon>Halobacteria</taxon>
        <taxon>Halobacteriales</taxon>
        <taxon>Natrialbaceae</taxon>
        <taxon>Natronoglomus</taxon>
    </lineage>
</organism>
<dbReference type="InterPro" id="IPR052031">
    <property type="entry name" value="Membrane_Transporter-Flippase"/>
</dbReference>
<evidence type="ECO:0000256" key="1">
    <source>
        <dbReference type="ARBA" id="ARBA00004651"/>
    </source>
</evidence>
<comment type="subcellular location">
    <subcellularLocation>
        <location evidence="1">Cell membrane</location>
        <topology evidence="1">Multi-pass membrane protein</topology>
    </subcellularLocation>
</comment>
<feature type="transmembrane region" description="Helical" evidence="7">
    <location>
        <begin position="109"/>
        <end position="127"/>
    </location>
</feature>
<name>A0AAP2Z4Z9_9EURY</name>
<evidence type="ECO:0000313" key="11">
    <source>
        <dbReference type="Proteomes" id="UP001321018"/>
    </source>
</evidence>
<dbReference type="Pfam" id="PF01554">
    <property type="entry name" value="MatE"/>
    <property type="match status" value="2"/>
</dbReference>